<evidence type="ECO:0000313" key="3">
    <source>
        <dbReference type="EMBL" id="GAG67506.1"/>
    </source>
</evidence>
<dbReference type="SUPFAM" id="SSF103025">
    <property type="entry name" value="Folate-binding domain"/>
    <property type="match status" value="1"/>
</dbReference>
<dbReference type="Pfam" id="PF01571">
    <property type="entry name" value="GCV_T"/>
    <property type="match status" value="1"/>
</dbReference>
<gene>
    <name evidence="3" type="ORF">S01H4_20802</name>
</gene>
<dbReference type="Gene3D" id="3.30.70.1400">
    <property type="entry name" value="Aminomethyltransferase beta-barrel domains"/>
    <property type="match status" value="1"/>
</dbReference>
<name>X1B682_9ZZZZ</name>
<dbReference type="Gene3D" id="3.30.1360.120">
    <property type="entry name" value="Probable tRNA modification gtpase trme, domain 1"/>
    <property type="match status" value="1"/>
</dbReference>
<feature type="non-terminal residue" evidence="3">
    <location>
        <position position="370"/>
    </location>
</feature>
<dbReference type="InterPro" id="IPR036188">
    <property type="entry name" value="FAD/NAD-bd_sf"/>
</dbReference>
<dbReference type="InterPro" id="IPR006222">
    <property type="entry name" value="GCVT_N"/>
</dbReference>
<evidence type="ECO:0000259" key="2">
    <source>
        <dbReference type="Pfam" id="PF16350"/>
    </source>
</evidence>
<accession>X1B682</accession>
<dbReference type="EMBL" id="BART01009384">
    <property type="protein sequence ID" value="GAG67506.1"/>
    <property type="molecule type" value="Genomic_DNA"/>
</dbReference>
<feature type="domain" description="FAD dependent oxidoreductase central" evidence="2">
    <location>
        <begin position="37"/>
        <end position="91"/>
    </location>
</feature>
<dbReference type="InterPro" id="IPR028896">
    <property type="entry name" value="GcvT/YgfZ/DmdA"/>
</dbReference>
<evidence type="ECO:0008006" key="4">
    <source>
        <dbReference type="Google" id="ProtNLM"/>
    </source>
</evidence>
<dbReference type="PANTHER" id="PTHR43757:SF15">
    <property type="entry name" value="PYRUVATE DEHYDROGENASE PHOSPHATASE REGULATORY SUBUNIT, MITOCHONDRIAL-LIKE"/>
    <property type="match status" value="1"/>
</dbReference>
<comment type="caution">
    <text evidence="3">The sequence shown here is derived from an EMBL/GenBank/DDBJ whole genome shotgun (WGS) entry which is preliminary data.</text>
</comment>
<dbReference type="InterPro" id="IPR027266">
    <property type="entry name" value="TrmE/GcvT-like"/>
</dbReference>
<sequence length="370" mass="41654">MGEAPELKNFFVAAGFNSLGILFGGGAGRVMAQWIVDGYPPVDVSEINIDRLMPFQNNPKYLHDRVVELLGWQYISWPNLQPETARSTRKSALYDRLAEAGAYYGDSVGWEYPDWFAPQGVEPRVEYSWGRQNWFEYVAAEHKAAREDVILMDLTHMSKILVQGGDAEKVLNRICANNVAVPVGRIVYTQWLNERGTIEADLTVTRIASDIYLLVLVDAAHNHALKWLKQHIPPEAHVFVTDITSGYNIINVHGPKSRQLISDLTGADMSNEAFPYLTMQEIDIGYALVKALRITYVGELGWELYVPTEFTLHVFDALVEVGETVGLKHAGFQALNTLRIEKAYRDYGHDIDNTDTPLEVGLGFFVDFDK</sequence>
<dbReference type="InterPro" id="IPR032503">
    <property type="entry name" value="FAO_M"/>
</dbReference>
<reference evidence="3" key="1">
    <citation type="journal article" date="2014" name="Front. Microbiol.">
        <title>High frequency of phylogenetically diverse reductive dehalogenase-homologous genes in deep subseafloor sedimentary metagenomes.</title>
        <authorList>
            <person name="Kawai M."/>
            <person name="Futagami T."/>
            <person name="Toyoda A."/>
            <person name="Takaki Y."/>
            <person name="Nishi S."/>
            <person name="Hori S."/>
            <person name="Arai W."/>
            <person name="Tsubouchi T."/>
            <person name="Morono Y."/>
            <person name="Uchiyama I."/>
            <person name="Ito T."/>
            <person name="Fujiyama A."/>
            <person name="Inagaki F."/>
            <person name="Takami H."/>
        </authorList>
    </citation>
    <scope>NUCLEOTIDE SEQUENCE</scope>
    <source>
        <strain evidence="3">Expedition CK06-06</strain>
    </source>
</reference>
<dbReference type="Pfam" id="PF16350">
    <property type="entry name" value="FAO_M"/>
    <property type="match status" value="1"/>
</dbReference>
<protein>
    <recommendedName>
        <fullName evidence="4">Aminomethyltransferase folate-binding domain-containing protein</fullName>
    </recommendedName>
</protein>
<dbReference type="PANTHER" id="PTHR43757">
    <property type="entry name" value="AMINOMETHYLTRANSFERASE"/>
    <property type="match status" value="1"/>
</dbReference>
<dbReference type="Gene3D" id="3.50.50.60">
    <property type="entry name" value="FAD/NAD(P)-binding domain"/>
    <property type="match status" value="1"/>
</dbReference>
<organism evidence="3">
    <name type="scientific">marine sediment metagenome</name>
    <dbReference type="NCBI Taxonomy" id="412755"/>
    <lineage>
        <taxon>unclassified sequences</taxon>
        <taxon>metagenomes</taxon>
        <taxon>ecological metagenomes</taxon>
    </lineage>
</organism>
<dbReference type="AlphaFoldDB" id="X1B682"/>
<feature type="domain" description="GCVT N-terminal" evidence="1">
    <location>
        <begin position="93"/>
        <end position="370"/>
    </location>
</feature>
<dbReference type="GO" id="GO:0005739">
    <property type="term" value="C:mitochondrion"/>
    <property type="evidence" value="ECO:0007669"/>
    <property type="project" value="TreeGrafter"/>
</dbReference>
<proteinExistence type="predicted"/>
<evidence type="ECO:0000259" key="1">
    <source>
        <dbReference type="Pfam" id="PF01571"/>
    </source>
</evidence>